<feature type="domain" description="2EXR" evidence="2">
    <location>
        <begin position="169"/>
        <end position="233"/>
    </location>
</feature>
<dbReference type="Pfam" id="PF20150">
    <property type="entry name" value="2EXR"/>
    <property type="match status" value="1"/>
</dbReference>
<name>A0ABR0E3T8_ZASCE</name>
<evidence type="ECO:0000313" key="3">
    <source>
        <dbReference type="EMBL" id="KAK4495778.1"/>
    </source>
</evidence>
<dbReference type="PANTHER" id="PTHR42085:SF2">
    <property type="entry name" value="F-BOX DOMAIN-CONTAINING PROTEIN"/>
    <property type="match status" value="1"/>
</dbReference>
<protein>
    <recommendedName>
        <fullName evidence="2">2EXR domain-containing protein</fullName>
    </recommendedName>
</protein>
<dbReference type="EMBL" id="JAXOVC010000011">
    <property type="protein sequence ID" value="KAK4495778.1"/>
    <property type="molecule type" value="Genomic_DNA"/>
</dbReference>
<evidence type="ECO:0000256" key="1">
    <source>
        <dbReference type="SAM" id="MobiDB-lite"/>
    </source>
</evidence>
<dbReference type="PANTHER" id="PTHR42085">
    <property type="entry name" value="F-BOX DOMAIN-CONTAINING PROTEIN"/>
    <property type="match status" value="1"/>
</dbReference>
<keyword evidence="4" id="KW-1185">Reference proteome</keyword>
<evidence type="ECO:0000259" key="2">
    <source>
        <dbReference type="Pfam" id="PF20150"/>
    </source>
</evidence>
<sequence>MALARSNRAHHLPSPDPSDSLSAAQHRGSLLNRVQSYSRIMHTYTMLQMQYTPTTTLPSYQKAMYKFTQQQMERQRSRSETSSPHIGAQQAVLPEPVALGMLEEVPPPPCSTPEPGSLLRRERGVKLRSTTEPIPRDFAVGVKERAAVACGKLAPLFWKPKPKAQTPDLFTSLPAELRNRVYALIVPTGRSFEMSEGPLEKKKGRTKPKPKSLAKVALLRVSKQVRVEASCVFYGNNRFRMDAALTSRQFATHVEVCRNIVKTCGPRPFYRLVFDLNDVRTELFKEIEHLLPLLELMRDLQFEPDQKCTPGVPLEADDKASSIDSGSSVFKGVRYVIGRHVLGRAIVLGRRARDERWTESELQEKFTKFIEFAAKGNQMSMRKKPRTWPTIF</sequence>
<comment type="caution">
    <text evidence="3">The sequence shown here is derived from an EMBL/GenBank/DDBJ whole genome shotgun (WGS) entry which is preliminary data.</text>
</comment>
<feature type="region of interest" description="Disordered" evidence="1">
    <location>
        <begin position="1"/>
        <end position="26"/>
    </location>
</feature>
<gene>
    <name evidence="3" type="ORF">PRZ48_013046</name>
</gene>
<evidence type="ECO:0000313" key="4">
    <source>
        <dbReference type="Proteomes" id="UP001305779"/>
    </source>
</evidence>
<reference evidence="3 4" key="1">
    <citation type="journal article" date="2023" name="G3 (Bethesda)">
        <title>A chromosome-level genome assembly of Zasmidium syzygii isolated from banana leaves.</title>
        <authorList>
            <person name="van Westerhoven A.C."/>
            <person name="Mehrabi R."/>
            <person name="Talebi R."/>
            <person name="Steentjes M.B.F."/>
            <person name="Corcolon B."/>
            <person name="Chong P.A."/>
            <person name="Kema G.H.J."/>
            <person name="Seidl M.F."/>
        </authorList>
    </citation>
    <scope>NUCLEOTIDE SEQUENCE [LARGE SCALE GENOMIC DNA]</scope>
    <source>
        <strain evidence="3 4">P124</strain>
    </source>
</reference>
<organism evidence="3 4">
    <name type="scientific">Zasmidium cellare</name>
    <name type="common">Wine cellar mold</name>
    <name type="synonym">Racodium cellare</name>
    <dbReference type="NCBI Taxonomy" id="395010"/>
    <lineage>
        <taxon>Eukaryota</taxon>
        <taxon>Fungi</taxon>
        <taxon>Dikarya</taxon>
        <taxon>Ascomycota</taxon>
        <taxon>Pezizomycotina</taxon>
        <taxon>Dothideomycetes</taxon>
        <taxon>Dothideomycetidae</taxon>
        <taxon>Mycosphaerellales</taxon>
        <taxon>Mycosphaerellaceae</taxon>
        <taxon>Zasmidium</taxon>
    </lineage>
</organism>
<dbReference type="InterPro" id="IPR038883">
    <property type="entry name" value="AN11006-like"/>
</dbReference>
<dbReference type="Proteomes" id="UP001305779">
    <property type="component" value="Unassembled WGS sequence"/>
</dbReference>
<dbReference type="InterPro" id="IPR045518">
    <property type="entry name" value="2EXR"/>
</dbReference>
<proteinExistence type="predicted"/>
<accession>A0ABR0E3T8</accession>